<reference evidence="2 3" key="1">
    <citation type="submission" date="2024-06" db="EMBL/GenBank/DDBJ databases">
        <title>Sorghum-associated microbial communities from plants grown in Nebraska, USA.</title>
        <authorList>
            <person name="Schachtman D."/>
        </authorList>
    </citation>
    <scope>NUCLEOTIDE SEQUENCE [LARGE SCALE GENOMIC DNA]</scope>
    <source>
        <strain evidence="2 3">736</strain>
    </source>
</reference>
<evidence type="ECO:0000256" key="1">
    <source>
        <dbReference type="SAM" id="MobiDB-lite"/>
    </source>
</evidence>
<feature type="region of interest" description="Disordered" evidence="1">
    <location>
        <begin position="1"/>
        <end position="47"/>
    </location>
</feature>
<keyword evidence="3" id="KW-1185">Reference proteome</keyword>
<organism evidence="2 3">
    <name type="scientific">Lysinibacillus parviboronicapiens</name>
    <dbReference type="NCBI Taxonomy" id="436516"/>
    <lineage>
        <taxon>Bacteria</taxon>
        <taxon>Bacillati</taxon>
        <taxon>Bacillota</taxon>
        <taxon>Bacilli</taxon>
        <taxon>Bacillales</taxon>
        <taxon>Bacillaceae</taxon>
        <taxon>Lysinibacillus</taxon>
    </lineage>
</organism>
<gene>
    <name evidence="2" type="ORF">ABIA69_000518</name>
</gene>
<dbReference type="EMBL" id="JBEPSB010000001">
    <property type="protein sequence ID" value="MET4559375.1"/>
    <property type="molecule type" value="Genomic_DNA"/>
</dbReference>
<dbReference type="Proteomes" id="UP001549363">
    <property type="component" value="Unassembled WGS sequence"/>
</dbReference>
<proteinExistence type="predicted"/>
<feature type="compositionally biased region" description="Low complexity" evidence="1">
    <location>
        <begin position="11"/>
        <end position="21"/>
    </location>
</feature>
<name>A0ABV2PEL9_9BACI</name>
<comment type="caution">
    <text evidence="2">The sequence shown here is derived from an EMBL/GenBank/DDBJ whole genome shotgun (WGS) entry which is preliminary data.</text>
</comment>
<accession>A0ABV2PEL9</accession>
<evidence type="ECO:0000313" key="2">
    <source>
        <dbReference type="EMBL" id="MET4559375.1"/>
    </source>
</evidence>
<evidence type="ECO:0000313" key="3">
    <source>
        <dbReference type="Proteomes" id="UP001549363"/>
    </source>
</evidence>
<protein>
    <submittedName>
        <fullName evidence="2">Uncharacterized protein</fullName>
    </submittedName>
</protein>
<sequence>MVSKAATPGGLALRLRLQAQATPPESVRRSGHQRSQQKKVLDRHQSI</sequence>